<proteinExistence type="predicted"/>
<dbReference type="EMBL" id="QKKF02034066">
    <property type="protein sequence ID" value="RZF33432.1"/>
    <property type="molecule type" value="Genomic_DNA"/>
</dbReference>
<dbReference type="Proteomes" id="UP000291343">
    <property type="component" value="Unassembled WGS sequence"/>
</dbReference>
<name>A0A482WJK2_LAOST</name>
<evidence type="ECO:0000313" key="2">
    <source>
        <dbReference type="Proteomes" id="UP000291343"/>
    </source>
</evidence>
<dbReference type="AlphaFoldDB" id="A0A482WJK2"/>
<accession>A0A482WJK2</accession>
<evidence type="ECO:0000313" key="1">
    <source>
        <dbReference type="EMBL" id="RZF33432.1"/>
    </source>
</evidence>
<protein>
    <submittedName>
        <fullName evidence="1">Uncharacterized protein</fullName>
    </submittedName>
</protein>
<reference evidence="1 2" key="1">
    <citation type="journal article" date="2017" name="Gigascience">
        <title>Genome sequence of the small brown planthopper, Laodelphax striatellus.</title>
        <authorList>
            <person name="Zhu J."/>
            <person name="Jiang F."/>
            <person name="Wang X."/>
            <person name="Yang P."/>
            <person name="Bao Y."/>
            <person name="Zhao W."/>
            <person name="Wang W."/>
            <person name="Lu H."/>
            <person name="Wang Q."/>
            <person name="Cui N."/>
            <person name="Li J."/>
            <person name="Chen X."/>
            <person name="Luo L."/>
            <person name="Yu J."/>
            <person name="Kang L."/>
            <person name="Cui F."/>
        </authorList>
    </citation>
    <scope>NUCLEOTIDE SEQUENCE [LARGE SCALE GENOMIC DNA]</scope>
    <source>
        <strain evidence="1">Lst14</strain>
    </source>
</reference>
<sequence length="233" mass="25496">MFFDPGGSLVDVSGTLCNGTLFQRVVSNATLALPNPFAALDLSGVPGLGEDFTQLRGRFRAYVLLATRPPAYCQCQSGGSTQTETNWVLSNCVERDVVRRPPKYVSTSNYEASAGWHLATNYLQLNGALQTPSLTSLETQLQYNYDAMSDEYFVDAQGRAAPPHDARLRLTARLAAAQGTVDVSCVSSIDGLRAVRLRGRMLKGGRNRFELVLDLWSFFIKSISTTISIRSCL</sequence>
<dbReference type="InParanoid" id="A0A482WJK2"/>
<organism evidence="1 2">
    <name type="scientific">Laodelphax striatellus</name>
    <name type="common">Small brown planthopper</name>
    <name type="synonym">Delphax striatella</name>
    <dbReference type="NCBI Taxonomy" id="195883"/>
    <lineage>
        <taxon>Eukaryota</taxon>
        <taxon>Metazoa</taxon>
        <taxon>Ecdysozoa</taxon>
        <taxon>Arthropoda</taxon>
        <taxon>Hexapoda</taxon>
        <taxon>Insecta</taxon>
        <taxon>Pterygota</taxon>
        <taxon>Neoptera</taxon>
        <taxon>Paraneoptera</taxon>
        <taxon>Hemiptera</taxon>
        <taxon>Auchenorrhyncha</taxon>
        <taxon>Fulgoroidea</taxon>
        <taxon>Delphacidae</taxon>
        <taxon>Criomorphinae</taxon>
        <taxon>Laodelphax</taxon>
    </lineage>
</organism>
<comment type="caution">
    <text evidence="1">The sequence shown here is derived from an EMBL/GenBank/DDBJ whole genome shotgun (WGS) entry which is preliminary data.</text>
</comment>
<keyword evidence="2" id="KW-1185">Reference proteome</keyword>
<gene>
    <name evidence="1" type="ORF">LSTR_LSTR015986</name>
</gene>